<feature type="transmembrane region" description="Helical" evidence="2">
    <location>
        <begin position="44"/>
        <end position="64"/>
    </location>
</feature>
<keyword evidence="4" id="KW-1185">Reference proteome</keyword>
<organism evidence="3 4">
    <name type="scientific">Streptomyces nanshensis</name>
    <dbReference type="NCBI Taxonomy" id="518642"/>
    <lineage>
        <taxon>Bacteria</taxon>
        <taxon>Bacillati</taxon>
        <taxon>Actinomycetota</taxon>
        <taxon>Actinomycetes</taxon>
        <taxon>Kitasatosporales</taxon>
        <taxon>Streptomycetaceae</taxon>
        <taxon>Streptomyces</taxon>
    </lineage>
</organism>
<protein>
    <recommendedName>
        <fullName evidence="5">Metallophosphoesterase</fullName>
    </recommendedName>
</protein>
<evidence type="ECO:0008006" key="5">
    <source>
        <dbReference type="Google" id="ProtNLM"/>
    </source>
</evidence>
<comment type="caution">
    <text evidence="3">The sequence shown here is derived from an EMBL/GenBank/DDBJ whole genome shotgun (WGS) entry which is preliminary data.</text>
</comment>
<evidence type="ECO:0000313" key="3">
    <source>
        <dbReference type="EMBL" id="OEV12649.1"/>
    </source>
</evidence>
<evidence type="ECO:0000256" key="1">
    <source>
        <dbReference type="SAM" id="MobiDB-lite"/>
    </source>
</evidence>
<proteinExistence type="predicted"/>
<dbReference type="AlphaFoldDB" id="A0A1E7L8W1"/>
<evidence type="ECO:0000313" key="4">
    <source>
        <dbReference type="Proteomes" id="UP000176005"/>
    </source>
</evidence>
<feature type="region of interest" description="Disordered" evidence="1">
    <location>
        <begin position="106"/>
        <end position="126"/>
    </location>
</feature>
<dbReference type="Proteomes" id="UP000176005">
    <property type="component" value="Unassembled WGS sequence"/>
</dbReference>
<dbReference type="EMBL" id="LJGW01000127">
    <property type="protein sequence ID" value="OEV12649.1"/>
    <property type="molecule type" value="Genomic_DNA"/>
</dbReference>
<keyword evidence="2" id="KW-0472">Membrane</keyword>
<reference evidence="3 4" key="1">
    <citation type="journal article" date="2016" name="Front. Microbiol.">
        <title>Comparative Genomics Analysis of Streptomyces Species Reveals Their Adaptation to the Marine Environment and Their Diversity at the Genomic Level.</title>
        <authorList>
            <person name="Tian X."/>
            <person name="Zhang Z."/>
            <person name="Yang T."/>
            <person name="Chen M."/>
            <person name="Li J."/>
            <person name="Chen F."/>
            <person name="Yang J."/>
            <person name="Li W."/>
            <person name="Zhang B."/>
            <person name="Zhang Z."/>
            <person name="Wu J."/>
            <person name="Zhang C."/>
            <person name="Long L."/>
            <person name="Xiao J."/>
        </authorList>
    </citation>
    <scope>NUCLEOTIDE SEQUENCE [LARGE SCALE GENOMIC DNA]</scope>
    <source>
        <strain evidence="3 4">SCSIO 10429</strain>
    </source>
</reference>
<name>A0A1E7L8W1_9ACTN</name>
<accession>A0A1E7L8W1</accession>
<evidence type="ECO:0000256" key="2">
    <source>
        <dbReference type="SAM" id="Phobius"/>
    </source>
</evidence>
<keyword evidence="2" id="KW-0812">Transmembrane</keyword>
<dbReference type="PATRIC" id="fig|518642.10.peg.1356"/>
<sequence>MAGAFAVIALTVFVLMGFAHWYLWRRLVRDVSAPGGVWRRTGTVLAVVLPVVTVVNVVVGRSDVPFTLQRVLAWPGYLWLALLLYLLMALAVGEAVRPLLRRALARRAASRGTPGQPGQPGESGET</sequence>
<keyword evidence="2" id="KW-1133">Transmembrane helix</keyword>
<gene>
    <name evidence="3" type="ORF">AN218_07365</name>
</gene>
<feature type="transmembrane region" description="Helical" evidence="2">
    <location>
        <begin position="76"/>
        <end position="96"/>
    </location>
</feature>
<feature type="compositionally biased region" description="Low complexity" evidence="1">
    <location>
        <begin position="112"/>
        <end position="126"/>
    </location>
</feature>
<feature type="non-terminal residue" evidence="3">
    <location>
        <position position="126"/>
    </location>
</feature>
<feature type="transmembrane region" description="Helical" evidence="2">
    <location>
        <begin position="6"/>
        <end position="24"/>
    </location>
</feature>